<keyword evidence="2 4" id="KW-0472">Membrane</keyword>
<protein>
    <submittedName>
        <fullName evidence="7">Outer membrane lipoprotein omp16</fullName>
    </submittedName>
</protein>
<keyword evidence="3" id="KW-0998">Cell outer membrane</keyword>
<evidence type="ECO:0000256" key="3">
    <source>
        <dbReference type="ARBA" id="ARBA00023237"/>
    </source>
</evidence>
<dbReference type="Proteomes" id="UP000032900">
    <property type="component" value="Unassembled WGS sequence"/>
</dbReference>
<sequence length="291" mass="32831">MNIGVPVNSSFDDLDYVKNWSGQFGLFVTNRPKTGRVTAGTSPDHIFAFKETESPRVLITGQLIKEDRFAEELLDKRLVRPMLADSLKDVLSHKTVSIEMIKNSESSVFLHEVTTNEDGRFEVWVDPGMDYKISVADTSLLERSFSVSTRNMDDEKTVEMETVSLNTIPQKAIVIDNIYYEFDRTELTQEAKAALDTTLYETLIKYPHIQVEISAHTDNKGNASYNQRLSEQRAANVVKHLVAAGISRSRLSAKGYGQDRPIAPNQHPDGSDNPEGRQQNRRTEFTILSMD</sequence>
<dbReference type="InterPro" id="IPR036737">
    <property type="entry name" value="OmpA-like_sf"/>
</dbReference>
<dbReference type="GO" id="GO:0009279">
    <property type="term" value="C:cell outer membrane"/>
    <property type="evidence" value="ECO:0007669"/>
    <property type="project" value="UniProtKB-SubCell"/>
</dbReference>
<dbReference type="PRINTS" id="PR01021">
    <property type="entry name" value="OMPADOMAIN"/>
</dbReference>
<dbReference type="PANTHER" id="PTHR30329:SF21">
    <property type="entry name" value="LIPOPROTEIN YIAD-RELATED"/>
    <property type="match status" value="1"/>
</dbReference>
<evidence type="ECO:0000313" key="7">
    <source>
        <dbReference type="EMBL" id="GAO28900.1"/>
    </source>
</evidence>
<evidence type="ECO:0000256" key="5">
    <source>
        <dbReference type="SAM" id="MobiDB-lite"/>
    </source>
</evidence>
<dbReference type="Pfam" id="PF00691">
    <property type="entry name" value="OmpA"/>
    <property type="match status" value="1"/>
</dbReference>
<feature type="domain" description="OmpA-like" evidence="6">
    <location>
        <begin position="167"/>
        <end position="291"/>
    </location>
</feature>
<dbReference type="PANTHER" id="PTHR30329">
    <property type="entry name" value="STATOR ELEMENT OF FLAGELLAR MOTOR COMPLEX"/>
    <property type="match status" value="1"/>
</dbReference>
<evidence type="ECO:0000256" key="1">
    <source>
        <dbReference type="ARBA" id="ARBA00004442"/>
    </source>
</evidence>
<comment type="caution">
    <text evidence="7">The sequence shown here is derived from an EMBL/GenBank/DDBJ whole genome shotgun (WGS) entry which is preliminary data.</text>
</comment>
<reference evidence="7 8" key="1">
    <citation type="journal article" date="2015" name="Microbes Environ.">
        <title>Distribution and evolution of nitrogen fixation genes in the phylum bacteroidetes.</title>
        <authorList>
            <person name="Inoue J."/>
            <person name="Oshima K."/>
            <person name="Suda W."/>
            <person name="Sakamoto M."/>
            <person name="Iino T."/>
            <person name="Noda S."/>
            <person name="Hongoh Y."/>
            <person name="Hattori M."/>
            <person name="Ohkuma M."/>
        </authorList>
    </citation>
    <scope>NUCLEOTIDE SEQUENCE [LARGE SCALE GENOMIC DNA]</scope>
    <source>
        <strain evidence="7">JCM 15548</strain>
    </source>
</reference>
<dbReference type="STRING" id="1236989.JCM15548_11039"/>
<dbReference type="InterPro" id="IPR006664">
    <property type="entry name" value="OMP_bac"/>
</dbReference>
<evidence type="ECO:0000259" key="6">
    <source>
        <dbReference type="PROSITE" id="PS51123"/>
    </source>
</evidence>
<dbReference type="Gene3D" id="3.30.1330.60">
    <property type="entry name" value="OmpA-like domain"/>
    <property type="match status" value="1"/>
</dbReference>
<dbReference type="InterPro" id="IPR006665">
    <property type="entry name" value="OmpA-like"/>
</dbReference>
<dbReference type="EMBL" id="BAZW01000005">
    <property type="protein sequence ID" value="GAO28900.1"/>
    <property type="molecule type" value="Genomic_DNA"/>
</dbReference>
<dbReference type="InterPro" id="IPR050330">
    <property type="entry name" value="Bact_OuterMem_StrucFunc"/>
</dbReference>
<name>A0A0E9LVM7_9BACT</name>
<dbReference type="AlphaFoldDB" id="A0A0E9LVM7"/>
<dbReference type="PROSITE" id="PS51123">
    <property type="entry name" value="OMPA_2"/>
    <property type="match status" value="1"/>
</dbReference>
<proteinExistence type="predicted"/>
<feature type="region of interest" description="Disordered" evidence="5">
    <location>
        <begin position="253"/>
        <end position="291"/>
    </location>
</feature>
<evidence type="ECO:0000256" key="2">
    <source>
        <dbReference type="ARBA" id="ARBA00023136"/>
    </source>
</evidence>
<accession>A0A0E9LVM7</accession>
<evidence type="ECO:0000313" key="8">
    <source>
        <dbReference type="Proteomes" id="UP000032900"/>
    </source>
</evidence>
<dbReference type="SUPFAM" id="SSF103088">
    <property type="entry name" value="OmpA-like"/>
    <property type="match status" value="1"/>
</dbReference>
<evidence type="ECO:0000256" key="4">
    <source>
        <dbReference type="PROSITE-ProRule" id="PRU00473"/>
    </source>
</evidence>
<keyword evidence="7" id="KW-0449">Lipoprotein</keyword>
<organism evidence="7 8">
    <name type="scientific">Geofilum rubicundum JCM 15548</name>
    <dbReference type="NCBI Taxonomy" id="1236989"/>
    <lineage>
        <taxon>Bacteria</taxon>
        <taxon>Pseudomonadati</taxon>
        <taxon>Bacteroidota</taxon>
        <taxon>Bacteroidia</taxon>
        <taxon>Marinilabiliales</taxon>
        <taxon>Marinilabiliaceae</taxon>
        <taxon>Geofilum</taxon>
    </lineage>
</organism>
<keyword evidence="8" id="KW-1185">Reference proteome</keyword>
<dbReference type="CDD" id="cd07185">
    <property type="entry name" value="OmpA_C-like"/>
    <property type="match status" value="1"/>
</dbReference>
<comment type="subcellular location">
    <subcellularLocation>
        <location evidence="1">Cell outer membrane</location>
    </subcellularLocation>
</comment>
<gene>
    <name evidence="7" type="ORF">JCM15548_11039</name>
</gene>